<dbReference type="EMBL" id="CP000493">
    <property type="protein sequence ID" value="ABM79947.1"/>
    <property type="molecule type" value="Genomic_DNA"/>
</dbReference>
<gene>
    <name evidence="1" type="ordered locus">Hbut_0070</name>
</gene>
<dbReference type="RefSeq" id="WP_011821264.1">
    <property type="nucleotide sequence ID" value="NC_008818.1"/>
</dbReference>
<dbReference type="Proteomes" id="UP000002593">
    <property type="component" value="Chromosome"/>
</dbReference>
<dbReference type="HOGENOM" id="CLU_1656849_0_0_2"/>
<evidence type="ECO:0000313" key="2">
    <source>
        <dbReference type="Proteomes" id="UP000002593"/>
    </source>
</evidence>
<evidence type="ECO:0000313" key="1">
    <source>
        <dbReference type="EMBL" id="ABM79947.1"/>
    </source>
</evidence>
<accession>A2BIY6</accession>
<dbReference type="AlphaFoldDB" id="A2BIY6"/>
<dbReference type="GeneID" id="4781806"/>
<dbReference type="STRING" id="415426.Hbut_0070"/>
<reference evidence="1 2" key="1">
    <citation type="journal article" date="2007" name="Archaea">
        <title>The genome of Hyperthermus butylicus: a sulfur-reducing, peptide fermenting, neutrophilic Crenarchaeote growing up to 108 degrees C.</title>
        <authorList>
            <person name="Brugger K."/>
            <person name="Chen L."/>
            <person name="Stark M."/>
            <person name="Zibat A."/>
            <person name="Redder P."/>
            <person name="Ruepp A."/>
            <person name="Awayez M."/>
            <person name="She Q."/>
            <person name="Garrett R.A."/>
            <person name="Klenk H.P."/>
        </authorList>
    </citation>
    <scope>NUCLEOTIDE SEQUENCE [LARGE SCALE GENOMIC DNA]</scope>
    <source>
        <strain evidence="2">DSM 5456 / JCM 9403 / PLM1-5</strain>
    </source>
</reference>
<organism evidence="1 2">
    <name type="scientific">Hyperthermus butylicus (strain DSM 5456 / JCM 9403 / PLM1-5)</name>
    <dbReference type="NCBI Taxonomy" id="415426"/>
    <lineage>
        <taxon>Archaea</taxon>
        <taxon>Thermoproteota</taxon>
        <taxon>Thermoprotei</taxon>
        <taxon>Desulfurococcales</taxon>
        <taxon>Pyrodictiaceae</taxon>
        <taxon>Hyperthermus</taxon>
    </lineage>
</organism>
<proteinExistence type="predicted"/>
<dbReference type="KEGG" id="hbu:Hbut_0070"/>
<sequence length="159" mass="17767">MASGVEDLIVSCVQDRLGKYSSKIAQLLRLLVLGSERPRWDSFEWQQTKRYIGEAIAECICQLAGCSVYRLDMHGGEPSEGLGDKDIDFAISCSTNNMPDVRELEARLEDIVAEHLSGVIGSNIYRFLSVPNIVELHDVNEFLIKKYVEAGPPYVTKLC</sequence>
<name>A2BIY6_HYPBU</name>
<dbReference type="EnsemblBacteria" id="ABM79947">
    <property type="protein sequence ID" value="ABM79947"/>
    <property type="gene ID" value="Hbut_0070"/>
</dbReference>
<protein>
    <submittedName>
        <fullName evidence="1">Uncharacterized protein</fullName>
    </submittedName>
</protein>
<dbReference type="OrthoDB" id="381044at2157"/>
<keyword evidence="2" id="KW-1185">Reference proteome</keyword>